<accession>A0A6A4AGJ1</accession>
<dbReference type="Proteomes" id="UP000440367">
    <property type="component" value="Unassembled WGS sequence"/>
</dbReference>
<organism evidence="1 2">
    <name type="scientific">Phytophthora fragariae</name>
    <dbReference type="NCBI Taxonomy" id="53985"/>
    <lineage>
        <taxon>Eukaryota</taxon>
        <taxon>Sar</taxon>
        <taxon>Stramenopiles</taxon>
        <taxon>Oomycota</taxon>
        <taxon>Peronosporomycetes</taxon>
        <taxon>Peronosporales</taxon>
        <taxon>Peronosporaceae</taxon>
        <taxon>Phytophthora</taxon>
    </lineage>
</organism>
<dbReference type="EMBL" id="QXGD01000072">
    <property type="protein sequence ID" value="KAE9254737.1"/>
    <property type="molecule type" value="Genomic_DNA"/>
</dbReference>
<reference evidence="1 2" key="1">
    <citation type="submission" date="2018-08" db="EMBL/GenBank/DDBJ databases">
        <title>Genomic investigation of the strawberry pathogen Phytophthora fragariae indicates pathogenicity is determined by transcriptional variation in three key races.</title>
        <authorList>
            <person name="Adams T.M."/>
            <person name="Armitage A.D."/>
            <person name="Sobczyk M.K."/>
            <person name="Bates H.J."/>
            <person name="Dunwell J.M."/>
            <person name="Nellist C.F."/>
            <person name="Harrison R.J."/>
        </authorList>
    </citation>
    <scope>NUCLEOTIDE SEQUENCE [LARGE SCALE GENOMIC DNA]</scope>
    <source>
        <strain evidence="1 2">BC-1</strain>
    </source>
</reference>
<comment type="caution">
    <text evidence="1">The sequence shown here is derived from an EMBL/GenBank/DDBJ whole genome shotgun (WGS) entry which is preliminary data.</text>
</comment>
<gene>
    <name evidence="1" type="ORF">PF002_g2720</name>
</gene>
<protein>
    <submittedName>
        <fullName evidence="1">Uncharacterized protein</fullName>
    </submittedName>
</protein>
<proteinExistence type="predicted"/>
<evidence type="ECO:0000313" key="2">
    <source>
        <dbReference type="Proteomes" id="UP000440367"/>
    </source>
</evidence>
<dbReference type="AlphaFoldDB" id="A0A6A4AGJ1"/>
<sequence length="32" mass="3445">MEYALPGSRYVETNVIAALEAFISTACPAEVK</sequence>
<evidence type="ECO:0000313" key="1">
    <source>
        <dbReference type="EMBL" id="KAE9254737.1"/>
    </source>
</evidence>
<name>A0A6A4AGJ1_9STRA</name>